<feature type="transmembrane region" description="Helical" evidence="2">
    <location>
        <begin position="178"/>
        <end position="200"/>
    </location>
</feature>
<evidence type="ECO:0000256" key="1">
    <source>
        <dbReference type="SAM" id="MobiDB-lite"/>
    </source>
</evidence>
<keyword evidence="2" id="KW-0472">Membrane</keyword>
<keyword evidence="4" id="KW-1185">Reference proteome</keyword>
<dbReference type="EMBL" id="JBHUHF010000001">
    <property type="protein sequence ID" value="MFD2026630.1"/>
    <property type="molecule type" value="Genomic_DNA"/>
</dbReference>
<feature type="transmembrane region" description="Helical" evidence="2">
    <location>
        <begin position="29"/>
        <end position="58"/>
    </location>
</feature>
<feature type="transmembrane region" description="Helical" evidence="2">
    <location>
        <begin position="79"/>
        <end position="97"/>
    </location>
</feature>
<gene>
    <name evidence="3" type="ORF">ACFSL2_14030</name>
</gene>
<evidence type="ECO:0008006" key="5">
    <source>
        <dbReference type="Google" id="ProtNLM"/>
    </source>
</evidence>
<protein>
    <recommendedName>
        <fullName evidence="5">RDD family protein</fullName>
    </recommendedName>
</protein>
<keyword evidence="2" id="KW-1133">Transmembrane helix</keyword>
<reference evidence="4" key="1">
    <citation type="journal article" date="2019" name="Int. J. Syst. Evol. Microbiol.">
        <title>The Global Catalogue of Microorganisms (GCM) 10K type strain sequencing project: providing services to taxonomists for standard genome sequencing and annotation.</title>
        <authorList>
            <consortium name="The Broad Institute Genomics Platform"/>
            <consortium name="The Broad Institute Genome Sequencing Center for Infectious Disease"/>
            <person name="Wu L."/>
            <person name="Ma J."/>
        </authorList>
    </citation>
    <scope>NUCLEOTIDE SEQUENCE [LARGE SCALE GENOMIC DNA]</scope>
    <source>
        <strain evidence="4">CCM 7043</strain>
    </source>
</reference>
<feature type="transmembrane region" description="Helical" evidence="2">
    <location>
        <begin position="206"/>
        <end position="227"/>
    </location>
</feature>
<feature type="region of interest" description="Disordered" evidence="1">
    <location>
        <begin position="1"/>
        <end position="20"/>
    </location>
</feature>
<organism evidence="3 4">
    <name type="scientific">Promicromonospora aerolata</name>
    <dbReference type="NCBI Taxonomy" id="195749"/>
    <lineage>
        <taxon>Bacteria</taxon>
        <taxon>Bacillati</taxon>
        <taxon>Actinomycetota</taxon>
        <taxon>Actinomycetes</taxon>
        <taxon>Micrococcales</taxon>
        <taxon>Promicromonosporaceae</taxon>
        <taxon>Promicromonospora</taxon>
    </lineage>
</organism>
<dbReference type="RefSeq" id="WP_377198447.1">
    <property type="nucleotide sequence ID" value="NZ_JBHUHF010000001.1"/>
</dbReference>
<keyword evidence="2" id="KW-0812">Transmembrane</keyword>
<evidence type="ECO:0000313" key="3">
    <source>
        <dbReference type="EMBL" id="MFD2026630.1"/>
    </source>
</evidence>
<proteinExistence type="predicted"/>
<sequence>MPELVAGDPARSTNDGERPSSAGVVLRPFGYLLIGLVWLSIWLVAVALLMGSAGFLAYDDPESLLTGGQGGDTVPVGQAITLFVSAVFLAAIIGPGGWHVLTASWPLAVLSFVYVVRSLRPSFAGEKLSFTAYGFRGSTFGPPTAGDIALSLQPVRPTRFTDGVMRFYMAGWGWNGRLLLAMLPAGLAWSTTIAALMPGIPDVAHVIFWVLTGALLLTSLVLGVRAFRAGPSSQDSDGADDVGVMELSAEDRAKRLKHLKKQRAKRNRQ</sequence>
<name>A0ABW4VAF5_9MICO</name>
<evidence type="ECO:0000256" key="2">
    <source>
        <dbReference type="SAM" id="Phobius"/>
    </source>
</evidence>
<dbReference type="Proteomes" id="UP001597338">
    <property type="component" value="Unassembled WGS sequence"/>
</dbReference>
<accession>A0ABW4VAF5</accession>
<evidence type="ECO:0000313" key="4">
    <source>
        <dbReference type="Proteomes" id="UP001597338"/>
    </source>
</evidence>
<comment type="caution">
    <text evidence="3">The sequence shown here is derived from an EMBL/GenBank/DDBJ whole genome shotgun (WGS) entry which is preliminary data.</text>
</comment>